<dbReference type="Gene3D" id="1.10.10.10">
    <property type="entry name" value="Winged helix-like DNA-binding domain superfamily/Winged helix DNA-binding domain"/>
    <property type="match status" value="1"/>
</dbReference>
<dbReference type="PROSITE" id="PS51000">
    <property type="entry name" value="HTH_DEOR_2"/>
    <property type="match status" value="1"/>
</dbReference>
<protein>
    <submittedName>
        <fullName evidence="5">DeoR/GlpR transcriptional regulator</fullName>
    </submittedName>
</protein>
<dbReference type="InterPro" id="IPR001034">
    <property type="entry name" value="DeoR_HTH"/>
</dbReference>
<name>A0A497E1X1_UNCAE</name>
<dbReference type="AlphaFoldDB" id="A0A497E1X1"/>
<sequence>MKKSFAIERRDQILRFITQKGRITVDELIDKFKVSGATIRRDLEFLERQNLIQRTHGGAISRSRVIFEPNYSEQMERFLEEKRRIGKEASKLVEEGEVIFLEASTTVLQLAKCIRGKRNLTVVTNSLDIARELEKSEGIDLILTGGTLKRRTHALIGPLAEVSLSQVRLDKAFVGISALDISCGITMATLEEAQTRKKIHEAANEIIVLSDHSKFGRQNFAYIAPINSIDVLITDRGIPEEMKREMERMGVEVRVV</sequence>
<dbReference type="InterPro" id="IPR050313">
    <property type="entry name" value="Carb_Metab_HTH_regulators"/>
</dbReference>
<dbReference type="EMBL" id="QMPZ01000194">
    <property type="protein sequence ID" value="RLE07123.1"/>
    <property type="molecule type" value="Genomic_DNA"/>
</dbReference>
<dbReference type="PANTHER" id="PTHR30363:SF44">
    <property type="entry name" value="AGA OPERON TRANSCRIPTIONAL REPRESSOR-RELATED"/>
    <property type="match status" value="1"/>
</dbReference>
<dbReference type="InterPro" id="IPR036390">
    <property type="entry name" value="WH_DNA-bd_sf"/>
</dbReference>
<evidence type="ECO:0000256" key="1">
    <source>
        <dbReference type="ARBA" id="ARBA00023015"/>
    </source>
</evidence>
<evidence type="ECO:0000256" key="2">
    <source>
        <dbReference type="ARBA" id="ARBA00023125"/>
    </source>
</evidence>
<keyword evidence="1" id="KW-0805">Transcription regulation</keyword>
<accession>A0A497E1X1</accession>
<dbReference type="InterPro" id="IPR037171">
    <property type="entry name" value="NagB/RpiA_transferase-like"/>
</dbReference>
<dbReference type="GO" id="GO:0003700">
    <property type="term" value="F:DNA-binding transcription factor activity"/>
    <property type="evidence" value="ECO:0007669"/>
    <property type="project" value="InterPro"/>
</dbReference>
<dbReference type="InterPro" id="IPR018356">
    <property type="entry name" value="Tscrpt_reg_HTH_DeoR_CS"/>
</dbReference>
<organism evidence="5 6">
    <name type="scientific">Aerophobetes bacterium</name>
    <dbReference type="NCBI Taxonomy" id="2030807"/>
    <lineage>
        <taxon>Bacteria</taxon>
        <taxon>Candidatus Aerophobota</taxon>
    </lineage>
</organism>
<dbReference type="Proteomes" id="UP000279422">
    <property type="component" value="Unassembled WGS sequence"/>
</dbReference>
<evidence type="ECO:0000259" key="4">
    <source>
        <dbReference type="PROSITE" id="PS51000"/>
    </source>
</evidence>
<reference evidence="5 6" key="1">
    <citation type="submission" date="2018-06" db="EMBL/GenBank/DDBJ databases">
        <title>Extensive metabolic versatility and redundancy in microbially diverse, dynamic hydrothermal sediments.</title>
        <authorList>
            <person name="Dombrowski N."/>
            <person name="Teske A."/>
            <person name="Baker B.J."/>
        </authorList>
    </citation>
    <scope>NUCLEOTIDE SEQUENCE [LARGE SCALE GENOMIC DNA]</scope>
    <source>
        <strain evidence="5">B47_G16</strain>
    </source>
</reference>
<dbReference type="Gene3D" id="3.40.50.1360">
    <property type="match status" value="1"/>
</dbReference>
<keyword evidence="3" id="KW-0804">Transcription</keyword>
<feature type="domain" description="HTH deoR-type" evidence="4">
    <location>
        <begin position="6"/>
        <end position="61"/>
    </location>
</feature>
<evidence type="ECO:0000256" key="3">
    <source>
        <dbReference type="ARBA" id="ARBA00023163"/>
    </source>
</evidence>
<dbReference type="PRINTS" id="PR00037">
    <property type="entry name" value="HTHLACR"/>
</dbReference>
<dbReference type="Pfam" id="PF00455">
    <property type="entry name" value="DeoRC"/>
    <property type="match status" value="1"/>
</dbReference>
<dbReference type="Pfam" id="PF08220">
    <property type="entry name" value="HTH_DeoR"/>
    <property type="match status" value="1"/>
</dbReference>
<evidence type="ECO:0000313" key="6">
    <source>
        <dbReference type="Proteomes" id="UP000279422"/>
    </source>
</evidence>
<dbReference type="SUPFAM" id="SSF46785">
    <property type="entry name" value="Winged helix' DNA-binding domain"/>
    <property type="match status" value="1"/>
</dbReference>
<dbReference type="PANTHER" id="PTHR30363">
    <property type="entry name" value="HTH-TYPE TRANSCRIPTIONAL REGULATOR SRLR-RELATED"/>
    <property type="match status" value="1"/>
</dbReference>
<dbReference type="SMART" id="SM00420">
    <property type="entry name" value="HTH_DEOR"/>
    <property type="match status" value="1"/>
</dbReference>
<dbReference type="GO" id="GO:0003677">
    <property type="term" value="F:DNA binding"/>
    <property type="evidence" value="ECO:0007669"/>
    <property type="project" value="UniProtKB-KW"/>
</dbReference>
<dbReference type="SMART" id="SM01134">
    <property type="entry name" value="DeoRC"/>
    <property type="match status" value="1"/>
</dbReference>
<dbReference type="PROSITE" id="PS00894">
    <property type="entry name" value="HTH_DEOR_1"/>
    <property type="match status" value="1"/>
</dbReference>
<dbReference type="SUPFAM" id="SSF100950">
    <property type="entry name" value="NagB/RpiA/CoA transferase-like"/>
    <property type="match status" value="1"/>
</dbReference>
<keyword evidence="2" id="KW-0238">DNA-binding</keyword>
<dbReference type="InterPro" id="IPR014036">
    <property type="entry name" value="DeoR-like_C"/>
</dbReference>
<gene>
    <name evidence="5" type="ORF">DRJ00_08685</name>
</gene>
<proteinExistence type="predicted"/>
<evidence type="ECO:0000313" key="5">
    <source>
        <dbReference type="EMBL" id="RLE07123.1"/>
    </source>
</evidence>
<dbReference type="InterPro" id="IPR036388">
    <property type="entry name" value="WH-like_DNA-bd_sf"/>
</dbReference>
<comment type="caution">
    <text evidence="5">The sequence shown here is derived from an EMBL/GenBank/DDBJ whole genome shotgun (WGS) entry which is preliminary data.</text>
</comment>